<proteinExistence type="predicted"/>
<accession>A0A2U1FM86</accession>
<comment type="caution">
    <text evidence="1">The sequence shown here is derived from an EMBL/GenBank/DDBJ whole genome shotgun (WGS) entry which is preliminary data.</text>
</comment>
<evidence type="ECO:0000313" key="2">
    <source>
        <dbReference type="Proteomes" id="UP000245639"/>
    </source>
</evidence>
<dbReference type="Proteomes" id="UP000245639">
    <property type="component" value="Unassembled WGS sequence"/>
</dbReference>
<dbReference type="AlphaFoldDB" id="A0A2U1FM86"/>
<organism evidence="1 2">
    <name type="scientific">Actinomycetospora cinnamomea</name>
    <dbReference type="NCBI Taxonomy" id="663609"/>
    <lineage>
        <taxon>Bacteria</taxon>
        <taxon>Bacillati</taxon>
        <taxon>Actinomycetota</taxon>
        <taxon>Actinomycetes</taxon>
        <taxon>Pseudonocardiales</taxon>
        <taxon>Pseudonocardiaceae</taxon>
        <taxon>Actinomycetospora</taxon>
    </lineage>
</organism>
<gene>
    <name evidence="1" type="ORF">C8D89_102453</name>
</gene>
<name>A0A2U1FM86_9PSEU</name>
<sequence>MGVSWWPVAPTAASLVAPTSSSIQVAALPGSVDIARPNVLVVLVKMTGAPAVVATSSTVYVPVTSTSTNSWRGCVPTCG</sequence>
<dbReference type="EMBL" id="QEKW01000002">
    <property type="protein sequence ID" value="PVZ13303.1"/>
    <property type="molecule type" value="Genomic_DNA"/>
</dbReference>
<keyword evidence="2" id="KW-1185">Reference proteome</keyword>
<reference evidence="1 2" key="1">
    <citation type="submission" date="2018-04" db="EMBL/GenBank/DDBJ databases">
        <title>Genomic Encyclopedia of Type Strains, Phase IV (KMG-IV): sequencing the most valuable type-strain genomes for metagenomic binning, comparative biology and taxonomic classification.</title>
        <authorList>
            <person name="Goeker M."/>
        </authorList>
    </citation>
    <scope>NUCLEOTIDE SEQUENCE [LARGE SCALE GENOMIC DNA]</scope>
    <source>
        <strain evidence="1 2">DSM 45771</strain>
    </source>
</reference>
<evidence type="ECO:0000313" key="1">
    <source>
        <dbReference type="EMBL" id="PVZ13303.1"/>
    </source>
</evidence>
<protein>
    <submittedName>
        <fullName evidence="1">Uncharacterized protein</fullName>
    </submittedName>
</protein>